<dbReference type="InterPro" id="IPR046348">
    <property type="entry name" value="SIS_dom_sf"/>
</dbReference>
<sequence length="353" mass="39819">MEYTKYRPQNEGGVAAMAVAVNRAAIMDGLAQAVSLLPEAMALGRELGPKIDRIYLVAHGSANRAMLGLQYWIEHFSPTIEVRRYFPSELMAQNPRRLDERTLVLLASKSGTTPETVAAAEWLQDKPCRTVGFSLHGDKPLAQKVETRFLAGPTDESFIAMYMLMQALVGGILAAKDGWELDAKLLRSLQALPGAVADAAEQNDRRAAEDARIYKDDRILYHVASGPGFTTAYVFGVCILMEMLWMHSYPIEAAEFFHGPFEIVDQNTPLILILGEDPSRPLMERVVRFCEKYTERLMIYDARDFAMPGIDPEIRPLVAPYILQSALKRFSARLSVWHNQPLTTRRYMWKTEY</sequence>
<dbReference type="PIRSF" id="PIRSF009290">
    <property type="entry name" value="FrlB"/>
    <property type="match status" value="1"/>
</dbReference>
<dbReference type="PANTHER" id="PTHR10937:SF14">
    <property type="entry name" value="FRUCTOSELYSINE 6-PHOSPHATE DEGLYCASE"/>
    <property type="match status" value="1"/>
</dbReference>
<dbReference type="PROSITE" id="PS51464">
    <property type="entry name" value="SIS"/>
    <property type="match status" value="1"/>
</dbReference>
<keyword evidence="2" id="KW-0812">Transmembrane</keyword>
<keyword evidence="2" id="KW-0472">Membrane</keyword>
<dbReference type="GO" id="GO:0016787">
    <property type="term" value="F:hydrolase activity"/>
    <property type="evidence" value="ECO:0007669"/>
    <property type="project" value="UniProtKB-KW"/>
</dbReference>
<organism evidence="4 5">
    <name type="scientific">Roseomonas elaeocarpi</name>
    <dbReference type="NCBI Taxonomy" id="907779"/>
    <lineage>
        <taxon>Bacteria</taxon>
        <taxon>Pseudomonadati</taxon>
        <taxon>Pseudomonadota</taxon>
        <taxon>Alphaproteobacteria</taxon>
        <taxon>Acetobacterales</taxon>
        <taxon>Roseomonadaceae</taxon>
        <taxon>Roseomonas</taxon>
    </lineage>
</organism>
<dbReference type="EMBL" id="JBHLUN010000006">
    <property type="protein sequence ID" value="MFC0408537.1"/>
    <property type="molecule type" value="Genomic_DNA"/>
</dbReference>
<feature type="domain" description="SIS" evidence="3">
    <location>
        <begin position="43"/>
        <end position="184"/>
    </location>
</feature>
<reference evidence="4 5" key="1">
    <citation type="submission" date="2024-09" db="EMBL/GenBank/DDBJ databases">
        <authorList>
            <person name="Sun Q."/>
            <person name="Mori K."/>
        </authorList>
    </citation>
    <scope>NUCLEOTIDE SEQUENCE [LARGE SCALE GENOMIC DNA]</scope>
    <source>
        <strain evidence="4 5">TBRC 5777</strain>
    </source>
</reference>
<comment type="caution">
    <text evidence="4">The sequence shown here is derived from an EMBL/GenBank/DDBJ whole genome shotgun (WGS) entry which is preliminary data.</text>
</comment>
<dbReference type="InterPro" id="IPR001347">
    <property type="entry name" value="SIS_dom"/>
</dbReference>
<keyword evidence="1" id="KW-0032">Aminotransferase</keyword>
<evidence type="ECO:0000256" key="2">
    <source>
        <dbReference type="SAM" id="Phobius"/>
    </source>
</evidence>
<evidence type="ECO:0000313" key="4">
    <source>
        <dbReference type="EMBL" id="MFC0408537.1"/>
    </source>
</evidence>
<dbReference type="Proteomes" id="UP001589865">
    <property type="component" value="Unassembled WGS sequence"/>
</dbReference>
<evidence type="ECO:0000256" key="1">
    <source>
        <dbReference type="ARBA" id="ARBA00022576"/>
    </source>
</evidence>
<proteinExistence type="predicted"/>
<dbReference type="RefSeq" id="WP_377044288.1">
    <property type="nucleotide sequence ID" value="NZ_JBHLUN010000006.1"/>
</dbReference>
<keyword evidence="4" id="KW-0378">Hydrolase</keyword>
<keyword evidence="1" id="KW-0808">Transferase</keyword>
<dbReference type="PANTHER" id="PTHR10937">
    <property type="entry name" value="GLUCOSAMINE--FRUCTOSE-6-PHOSPHATE AMINOTRANSFERASE, ISOMERIZING"/>
    <property type="match status" value="1"/>
</dbReference>
<dbReference type="InterPro" id="IPR024713">
    <property type="entry name" value="Fructosamine_deglycase_FrlB"/>
</dbReference>
<dbReference type="Gene3D" id="1.10.10.2240">
    <property type="match status" value="1"/>
</dbReference>
<keyword evidence="2" id="KW-1133">Transmembrane helix</keyword>
<protein>
    <submittedName>
        <fullName evidence="4">SIS domain-containing protein</fullName>
        <ecNumber evidence="4">3.5.-.-</ecNumber>
    </submittedName>
</protein>
<evidence type="ECO:0000313" key="5">
    <source>
        <dbReference type="Proteomes" id="UP001589865"/>
    </source>
</evidence>
<gene>
    <name evidence="4" type="ORF">ACFFGY_09780</name>
</gene>
<dbReference type="SUPFAM" id="SSF53697">
    <property type="entry name" value="SIS domain"/>
    <property type="match status" value="1"/>
</dbReference>
<feature type="transmembrane region" description="Helical" evidence="2">
    <location>
        <begin position="219"/>
        <end position="241"/>
    </location>
</feature>
<dbReference type="EC" id="3.5.-.-" evidence="4"/>
<evidence type="ECO:0000259" key="3">
    <source>
        <dbReference type="PROSITE" id="PS51464"/>
    </source>
</evidence>
<name>A0ABV6JS40_9PROT</name>
<dbReference type="Gene3D" id="3.40.50.10490">
    <property type="entry name" value="Glucose-6-phosphate isomerase like protein, domain 1"/>
    <property type="match status" value="1"/>
</dbReference>
<keyword evidence="5" id="KW-1185">Reference proteome</keyword>
<accession>A0ABV6JS40</accession>
<dbReference type="Gene3D" id="3.40.50.12570">
    <property type="match status" value="1"/>
</dbReference>